<name>A0A8R1I7P1_CAEJA</name>
<reference evidence="2" key="1">
    <citation type="submission" date="2010-08" db="EMBL/GenBank/DDBJ databases">
        <authorList>
            <consortium name="Caenorhabditis japonica Sequencing Consortium"/>
            <person name="Wilson R.K."/>
        </authorList>
    </citation>
    <scope>NUCLEOTIDE SEQUENCE [LARGE SCALE GENOMIC DNA]</scope>
    <source>
        <strain evidence="2">DF5081</strain>
    </source>
</reference>
<proteinExistence type="predicted"/>
<dbReference type="AlphaFoldDB" id="A0A8R1I7P1"/>
<evidence type="ECO:0000313" key="2">
    <source>
        <dbReference type="Proteomes" id="UP000005237"/>
    </source>
</evidence>
<protein>
    <submittedName>
        <fullName evidence="1">Uncharacterized protein</fullName>
    </submittedName>
</protein>
<evidence type="ECO:0000313" key="1">
    <source>
        <dbReference type="EnsemblMetazoa" id="CJA27740.1"/>
    </source>
</evidence>
<organism evidence="1 2">
    <name type="scientific">Caenorhabditis japonica</name>
    <dbReference type="NCBI Taxonomy" id="281687"/>
    <lineage>
        <taxon>Eukaryota</taxon>
        <taxon>Metazoa</taxon>
        <taxon>Ecdysozoa</taxon>
        <taxon>Nematoda</taxon>
        <taxon>Chromadorea</taxon>
        <taxon>Rhabditida</taxon>
        <taxon>Rhabditina</taxon>
        <taxon>Rhabditomorpha</taxon>
        <taxon>Rhabditoidea</taxon>
        <taxon>Rhabditidae</taxon>
        <taxon>Peloderinae</taxon>
        <taxon>Caenorhabditis</taxon>
    </lineage>
</organism>
<keyword evidence="2" id="KW-1185">Reference proteome</keyword>
<dbReference type="Proteomes" id="UP000005237">
    <property type="component" value="Unassembled WGS sequence"/>
</dbReference>
<dbReference type="EnsemblMetazoa" id="CJA27740.1">
    <property type="protein sequence ID" value="CJA27740.1"/>
    <property type="gene ID" value="WBGene00183313"/>
</dbReference>
<sequence>MLAVERLLATNIRVTHAALERRLVGISLSEQRQRNLHREAIRAQSDVRDPLLVIKKKKLGWTGHIMRRNDGRWTRLNSRMVSHSPDTICWKATDEMERPWR</sequence>
<reference evidence="1" key="2">
    <citation type="submission" date="2022-06" db="UniProtKB">
        <authorList>
            <consortium name="EnsemblMetazoa"/>
        </authorList>
    </citation>
    <scope>IDENTIFICATION</scope>
    <source>
        <strain evidence="1">DF5081</strain>
    </source>
</reference>
<accession>A0A8R1I7P1</accession>